<dbReference type="Pfam" id="PF00535">
    <property type="entry name" value="Glycos_transf_2"/>
    <property type="match status" value="1"/>
</dbReference>
<evidence type="ECO:0000256" key="4">
    <source>
        <dbReference type="ARBA" id="ARBA00022679"/>
    </source>
</evidence>
<keyword evidence="5" id="KW-0472">Membrane</keyword>
<dbReference type="PANTHER" id="PTHR43646">
    <property type="entry name" value="GLYCOSYLTRANSFERASE"/>
    <property type="match status" value="1"/>
</dbReference>
<dbReference type="PANTHER" id="PTHR43646:SF2">
    <property type="entry name" value="GLYCOSYLTRANSFERASE 2-LIKE DOMAIN-CONTAINING PROTEIN"/>
    <property type="match status" value="1"/>
</dbReference>
<dbReference type="Proteomes" id="UP001161389">
    <property type="component" value="Unassembled WGS sequence"/>
</dbReference>
<dbReference type="SUPFAM" id="SSF53448">
    <property type="entry name" value="Nucleotide-diphospho-sugar transferases"/>
    <property type="match status" value="1"/>
</dbReference>
<dbReference type="NCBIfam" id="TIGR04283">
    <property type="entry name" value="glyco_like_mftF"/>
    <property type="match status" value="1"/>
</dbReference>
<evidence type="ECO:0000256" key="3">
    <source>
        <dbReference type="ARBA" id="ARBA00022676"/>
    </source>
</evidence>
<sequence>MAAQQGRAAVVVVPWMVNDLPAKISVIIPVYRDAEPLALLLEDLTSLDEFIADIVVVDGGQDVDLDTASELDGLAVLNDLVSKYAKARLVRCAPQRAGQMNYGVRFVKGEVLWFLHADTRIEEDLSEDLHGYLKQSQCRWGRFNVRLDQDMKTLRMVAFMMNWRSRLTSICTGDQGMLVDADVFLQVEGFPNQALMEDIELSKKLKRVSTAFIPNKPIVTSSRKWLTHGVFKTIRTMWYLRLIYWLGASPQKIHQLYYGRKG</sequence>
<evidence type="ECO:0000256" key="5">
    <source>
        <dbReference type="ARBA" id="ARBA00023136"/>
    </source>
</evidence>
<protein>
    <submittedName>
        <fullName evidence="7">Glycosyl transferase</fullName>
    </submittedName>
</protein>
<accession>A0AA37W892</accession>
<dbReference type="AlphaFoldDB" id="A0AA37W892"/>
<proteinExistence type="predicted"/>
<reference evidence="7" key="2">
    <citation type="submission" date="2023-01" db="EMBL/GenBank/DDBJ databases">
        <title>Draft genome sequence of Litoribrevibacter albus strain NBRC 110071.</title>
        <authorList>
            <person name="Sun Q."/>
            <person name="Mori K."/>
        </authorList>
    </citation>
    <scope>NUCLEOTIDE SEQUENCE</scope>
    <source>
        <strain evidence="7">NBRC 110071</strain>
    </source>
</reference>
<dbReference type="Gene3D" id="3.90.550.10">
    <property type="entry name" value="Spore Coat Polysaccharide Biosynthesis Protein SpsA, Chain A"/>
    <property type="match status" value="1"/>
</dbReference>
<dbReference type="GO" id="GO:0005886">
    <property type="term" value="C:plasma membrane"/>
    <property type="evidence" value="ECO:0007669"/>
    <property type="project" value="UniProtKB-SubCell"/>
</dbReference>
<evidence type="ECO:0000313" key="7">
    <source>
        <dbReference type="EMBL" id="GLQ32203.1"/>
    </source>
</evidence>
<keyword evidence="4 7" id="KW-0808">Transferase</keyword>
<dbReference type="InterPro" id="IPR029044">
    <property type="entry name" value="Nucleotide-diphossugar_trans"/>
</dbReference>
<dbReference type="RefSeq" id="WP_284382103.1">
    <property type="nucleotide sequence ID" value="NZ_BSNM01000015.1"/>
</dbReference>
<organism evidence="7 8">
    <name type="scientific">Litoribrevibacter albus</name>
    <dbReference type="NCBI Taxonomy" id="1473156"/>
    <lineage>
        <taxon>Bacteria</taxon>
        <taxon>Pseudomonadati</taxon>
        <taxon>Pseudomonadota</taxon>
        <taxon>Gammaproteobacteria</taxon>
        <taxon>Oceanospirillales</taxon>
        <taxon>Oceanospirillaceae</taxon>
        <taxon>Litoribrevibacter</taxon>
    </lineage>
</organism>
<evidence type="ECO:0000313" key="8">
    <source>
        <dbReference type="Proteomes" id="UP001161389"/>
    </source>
</evidence>
<keyword evidence="3" id="KW-0328">Glycosyltransferase</keyword>
<keyword evidence="2" id="KW-1003">Cell membrane</keyword>
<dbReference type="EMBL" id="BSNM01000015">
    <property type="protein sequence ID" value="GLQ32203.1"/>
    <property type="molecule type" value="Genomic_DNA"/>
</dbReference>
<evidence type="ECO:0000259" key="6">
    <source>
        <dbReference type="Pfam" id="PF00535"/>
    </source>
</evidence>
<dbReference type="GO" id="GO:0016757">
    <property type="term" value="F:glycosyltransferase activity"/>
    <property type="evidence" value="ECO:0007669"/>
    <property type="project" value="UniProtKB-KW"/>
</dbReference>
<feature type="domain" description="Glycosyltransferase 2-like" evidence="6">
    <location>
        <begin position="25"/>
        <end position="136"/>
    </location>
</feature>
<comment type="subcellular location">
    <subcellularLocation>
        <location evidence="1">Cell membrane</location>
    </subcellularLocation>
</comment>
<comment type="caution">
    <text evidence="7">The sequence shown here is derived from an EMBL/GenBank/DDBJ whole genome shotgun (WGS) entry which is preliminary data.</text>
</comment>
<dbReference type="InterPro" id="IPR001173">
    <property type="entry name" value="Glyco_trans_2-like"/>
</dbReference>
<evidence type="ECO:0000256" key="2">
    <source>
        <dbReference type="ARBA" id="ARBA00022475"/>
    </source>
</evidence>
<keyword evidence="8" id="KW-1185">Reference proteome</keyword>
<gene>
    <name evidence="7" type="ORF">GCM10007876_26820</name>
</gene>
<dbReference type="InterPro" id="IPR026461">
    <property type="entry name" value="Trfase_2_rSAM/seldom_assoc"/>
</dbReference>
<dbReference type="CDD" id="cd02522">
    <property type="entry name" value="GT_2_like_a"/>
    <property type="match status" value="1"/>
</dbReference>
<name>A0AA37W892_9GAMM</name>
<reference evidence="7" key="1">
    <citation type="journal article" date="2014" name="Int. J. Syst. Evol. Microbiol.">
        <title>Complete genome sequence of Corynebacterium casei LMG S-19264T (=DSM 44701T), isolated from a smear-ripened cheese.</title>
        <authorList>
            <consortium name="US DOE Joint Genome Institute (JGI-PGF)"/>
            <person name="Walter F."/>
            <person name="Albersmeier A."/>
            <person name="Kalinowski J."/>
            <person name="Ruckert C."/>
        </authorList>
    </citation>
    <scope>NUCLEOTIDE SEQUENCE</scope>
    <source>
        <strain evidence="7">NBRC 110071</strain>
    </source>
</reference>
<evidence type="ECO:0000256" key="1">
    <source>
        <dbReference type="ARBA" id="ARBA00004236"/>
    </source>
</evidence>